<feature type="transmembrane region" description="Helical" evidence="1">
    <location>
        <begin position="204"/>
        <end position="221"/>
    </location>
</feature>
<feature type="transmembrane region" description="Helical" evidence="1">
    <location>
        <begin position="113"/>
        <end position="137"/>
    </location>
</feature>
<keyword evidence="1" id="KW-1133">Transmembrane helix</keyword>
<proteinExistence type="predicted"/>
<organism evidence="2 3">
    <name type="scientific">Luteimonas vadosa</name>
    <dbReference type="NCBI Taxonomy" id="1165507"/>
    <lineage>
        <taxon>Bacteria</taxon>
        <taxon>Pseudomonadati</taxon>
        <taxon>Pseudomonadota</taxon>
        <taxon>Gammaproteobacteria</taxon>
        <taxon>Lysobacterales</taxon>
        <taxon>Lysobacteraceae</taxon>
        <taxon>Luteimonas</taxon>
    </lineage>
</organism>
<keyword evidence="1" id="KW-0812">Transmembrane</keyword>
<evidence type="ECO:0000313" key="3">
    <source>
        <dbReference type="Proteomes" id="UP001501323"/>
    </source>
</evidence>
<evidence type="ECO:0000313" key="2">
    <source>
        <dbReference type="EMBL" id="GAA4869446.1"/>
    </source>
</evidence>
<accession>A0ABP9E6K6</accession>
<feature type="transmembrane region" description="Helical" evidence="1">
    <location>
        <begin position="149"/>
        <end position="169"/>
    </location>
</feature>
<name>A0ABP9E6K6_9GAMM</name>
<feature type="transmembrane region" description="Helical" evidence="1">
    <location>
        <begin position="9"/>
        <end position="31"/>
    </location>
</feature>
<dbReference type="EMBL" id="BAABJY010000002">
    <property type="protein sequence ID" value="GAA4869446.1"/>
    <property type="molecule type" value="Genomic_DNA"/>
</dbReference>
<gene>
    <name evidence="2" type="ORF">GCM10023332_22530</name>
</gene>
<dbReference type="RefSeq" id="WP_345295581.1">
    <property type="nucleotide sequence ID" value="NZ_BAABJY010000002.1"/>
</dbReference>
<reference evidence="3" key="1">
    <citation type="journal article" date="2019" name="Int. J. Syst. Evol. Microbiol.">
        <title>The Global Catalogue of Microorganisms (GCM) 10K type strain sequencing project: providing services to taxonomists for standard genome sequencing and annotation.</title>
        <authorList>
            <consortium name="The Broad Institute Genomics Platform"/>
            <consortium name="The Broad Institute Genome Sequencing Center for Infectious Disease"/>
            <person name="Wu L."/>
            <person name="Ma J."/>
        </authorList>
    </citation>
    <scope>NUCLEOTIDE SEQUENCE [LARGE SCALE GENOMIC DNA]</scope>
    <source>
        <strain evidence="3">JCM 18392</strain>
    </source>
</reference>
<protein>
    <submittedName>
        <fullName evidence="2">Uncharacterized protein</fullName>
    </submittedName>
</protein>
<evidence type="ECO:0000256" key="1">
    <source>
        <dbReference type="SAM" id="Phobius"/>
    </source>
</evidence>
<keyword evidence="3" id="KW-1185">Reference proteome</keyword>
<feature type="transmembrane region" description="Helical" evidence="1">
    <location>
        <begin position="175"/>
        <end position="197"/>
    </location>
</feature>
<keyword evidence="1" id="KW-0472">Membrane</keyword>
<comment type="caution">
    <text evidence="2">The sequence shown here is derived from an EMBL/GenBank/DDBJ whole genome shotgun (WGS) entry which is preliminary data.</text>
</comment>
<sequence>MPIKNRDHLFYPALAILISATCFAGFSWTYFGPMVARSYPPAGAPLHLHGWSFFLWYLLFPLQAILVARDKYALHMALGRLSVVLVIVMTVTGILVLSVRVEEALRNGGPQIWLLYGPLFLSNLLLFVAFYAAAIRMAMTNRLQAHKRLIIVASAIVVGAGSARVLMLLSEFHPLSVPIGILACSLFIVIGIVYDWLTVRSVHPVYWIGLVAVLGVEASLFPQLNGDTVAWINQWIGALGEHLGVFYDPEPTVEF</sequence>
<feature type="transmembrane region" description="Helical" evidence="1">
    <location>
        <begin position="51"/>
        <end position="69"/>
    </location>
</feature>
<dbReference type="Proteomes" id="UP001501323">
    <property type="component" value="Unassembled WGS sequence"/>
</dbReference>
<feature type="transmembrane region" description="Helical" evidence="1">
    <location>
        <begin position="81"/>
        <end position="101"/>
    </location>
</feature>